<keyword evidence="2" id="KW-1185">Reference proteome</keyword>
<dbReference type="OrthoDB" id="5420534at2"/>
<accession>K0N393</accession>
<evidence type="ECO:0000313" key="1">
    <source>
        <dbReference type="EMBL" id="CCK78579.1"/>
    </source>
</evidence>
<sequence length="118" mass="12882">MISKQHLEQLTQEAERLGASACAVISSKKILVKDDLAALCNGEYTCPNYGLAASCPPSVEGPAEFRKWQSQSKYSITVKIELPTSVMFSDERKGVMQRLHQIVAAVEQKAVATGLSLR</sequence>
<dbReference type="Pfam" id="PF10050">
    <property type="entry name" value="DUF2284"/>
    <property type="match status" value="1"/>
</dbReference>
<gene>
    <name evidence="1" type="ordered locus">TOL2_C04090</name>
</gene>
<dbReference type="AlphaFoldDB" id="K0N393"/>
<dbReference type="KEGG" id="dto:TOL2_C04090"/>
<evidence type="ECO:0000313" key="2">
    <source>
        <dbReference type="Proteomes" id="UP000007347"/>
    </source>
</evidence>
<proteinExistence type="predicted"/>
<name>K0N393_DESTT</name>
<dbReference type="RefSeq" id="WP_014955936.1">
    <property type="nucleotide sequence ID" value="NC_018645.1"/>
</dbReference>
<dbReference type="HOGENOM" id="CLU_2069336_0_0_7"/>
<organism evidence="1 2">
    <name type="scientific">Desulfobacula toluolica (strain DSM 7467 / Tol2)</name>
    <dbReference type="NCBI Taxonomy" id="651182"/>
    <lineage>
        <taxon>Bacteria</taxon>
        <taxon>Pseudomonadati</taxon>
        <taxon>Thermodesulfobacteriota</taxon>
        <taxon>Desulfobacteria</taxon>
        <taxon>Desulfobacterales</taxon>
        <taxon>Desulfobacteraceae</taxon>
        <taxon>Desulfobacula</taxon>
    </lineage>
</organism>
<protein>
    <recommendedName>
        <fullName evidence="3">DUF2284 domain-containing protein</fullName>
    </recommendedName>
</protein>
<reference evidence="1 2" key="1">
    <citation type="journal article" date="2013" name="Environ. Microbiol.">
        <title>Complete genome, catabolic sub-proteomes and key-metabolites of Desulfobacula toluolica Tol2, a marine, aromatic compound-degrading, sulfate-reducing bacterium.</title>
        <authorList>
            <person name="Wohlbrand L."/>
            <person name="Jacob J.H."/>
            <person name="Kube M."/>
            <person name="Mussmann M."/>
            <person name="Jarling R."/>
            <person name="Beck A."/>
            <person name="Amann R."/>
            <person name="Wilkes H."/>
            <person name="Reinhardt R."/>
            <person name="Rabus R."/>
        </authorList>
    </citation>
    <scope>NUCLEOTIDE SEQUENCE [LARGE SCALE GENOMIC DNA]</scope>
    <source>
        <strain evidence="2">DSM 7467 / Tol2</strain>
    </source>
</reference>
<evidence type="ECO:0008006" key="3">
    <source>
        <dbReference type="Google" id="ProtNLM"/>
    </source>
</evidence>
<dbReference type="EMBL" id="FO203503">
    <property type="protein sequence ID" value="CCK78579.1"/>
    <property type="molecule type" value="Genomic_DNA"/>
</dbReference>
<dbReference type="Proteomes" id="UP000007347">
    <property type="component" value="Chromosome"/>
</dbReference>
<dbReference type="InterPro" id="IPR019271">
    <property type="entry name" value="DUF2284_metal-binding"/>
</dbReference>